<sequence>MKVIIDRFEGESAVVELPDGSFSTLARALVPEASEGDVVRIEIDDAETQERKKRISGLMKELWAD</sequence>
<evidence type="ECO:0000313" key="2">
    <source>
        <dbReference type="Proteomes" id="UP000886743"/>
    </source>
</evidence>
<gene>
    <name evidence="1" type="ORF">IAC74_05900</name>
</gene>
<dbReference type="InterPro" id="IPR021377">
    <property type="entry name" value="DUF3006"/>
</dbReference>
<reference evidence="1" key="2">
    <citation type="journal article" date="2021" name="PeerJ">
        <title>Extensive microbial diversity within the chicken gut microbiome revealed by metagenomics and culture.</title>
        <authorList>
            <person name="Gilroy R."/>
            <person name="Ravi A."/>
            <person name="Getino M."/>
            <person name="Pursley I."/>
            <person name="Horton D.L."/>
            <person name="Alikhan N.F."/>
            <person name="Baker D."/>
            <person name="Gharbi K."/>
            <person name="Hall N."/>
            <person name="Watson M."/>
            <person name="Adriaenssens E.M."/>
            <person name="Foster-Nyarko E."/>
            <person name="Jarju S."/>
            <person name="Secka A."/>
            <person name="Antonio M."/>
            <person name="Oren A."/>
            <person name="Chaudhuri R.R."/>
            <person name="La Ragione R."/>
            <person name="Hildebrand F."/>
            <person name="Pallen M.J."/>
        </authorList>
    </citation>
    <scope>NUCLEOTIDE SEQUENCE</scope>
    <source>
        <strain evidence="1">4920</strain>
    </source>
</reference>
<evidence type="ECO:0000313" key="1">
    <source>
        <dbReference type="EMBL" id="HIV03090.1"/>
    </source>
</evidence>
<comment type="caution">
    <text evidence="1">The sequence shown here is derived from an EMBL/GenBank/DDBJ whole genome shotgun (WGS) entry which is preliminary data.</text>
</comment>
<proteinExistence type="predicted"/>
<dbReference type="EMBL" id="DVOF01000171">
    <property type="protein sequence ID" value="HIV03090.1"/>
    <property type="molecule type" value="Genomic_DNA"/>
</dbReference>
<reference evidence="1" key="1">
    <citation type="submission" date="2020-10" db="EMBL/GenBank/DDBJ databases">
        <authorList>
            <person name="Gilroy R."/>
        </authorList>
    </citation>
    <scope>NUCLEOTIDE SEQUENCE</scope>
    <source>
        <strain evidence="1">4920</strain>
    </source>
</reference>
<name>A0A9D1NHB6_9FIRM</name>
<protein>
    <submittedName>
        <fullName evidence="1">DUF3006 domain-containing protein</fullName>
    </submittedName>
</protein>
<dbReference type="Pfam" id="PF11213">
    <property type="entry name" value="DUF3006"/>
    <property type="match status" value="1"/>
</dbReference>
<dbReference type="Proteomes" id="UP000886743">
    <property type="component" value="Unassembled WGS sequence"/>
</dbReference>
<accession>A0A9D1NHB6</accession>
<dbReference type="AlphaFoldDB" id="A0A9D1NHB6"/>
<organism evidence="1 2">
    <name type="scientific">Candidatus Aphodoplasma excrementigallinarum</name>
    <dbReference type="NCBI Taxonomy" id="2840673"/>
    <lineage>
        <taxon>Bacteria</taxon>
        <taxon>Bacillati</taxon>
        <taxon>Bacillota</taxon>
        <taxon>Clostridia</taxon>
        <taxon>Eubacteriales</taxon>
        <taxon>Candidatus Aphodoplasma</taxon>
    </lineage>
</organism>